<feature type="domain" description="ABC transporter" evidence="3">
    <location>
        <begin position="4"/>
        <end position="245"/>
    </location>
</feature>
<evidence type="ECO:0000256" key="2">
    <source>
        <dbReference type="ARBA" id="ARBA00022840"/>
    </source>
</evidence>
<dbReference type="InterPro" id="IPR003439">
    <property type="entry name" value="ABC_transporter-like_ATP-bd"/>
</dbReference>
<gene>
    <name evidence="4" type="ORF">NZD86_17880</name>
</gene>
<keyword evidence="2 4" id="KW-0067">ATP-binding</keyword>
<organism evidence="4 5">
    <name type="scientific">Alicyclobacillus dauci</name>
    <dbReference type="NCBI Taxonomy" id="1475485"/>
    <lineage>
        <taxon>Bacteria</taxon>
        <taxon>Bacillati</taxon>
        <taxon>Bacillota</taxon>
        <taxon>Bacilli</taxon>
        <taxon>Bacillales</taxon>
        <taxon>Alicyclobacillaceae</taxon>
        <taxon>Alicyclobacillus</taxon>
    </lineage>
</organism>
<dbReference type="PROSITE" id="PS50893">
    <property type="entry name" value="ABC_TRANSPORTER_2"/>
    <property type="match status" value="1"/>
</dbReference>
<dbReference type="InterPro" id="IPR003593">
    <property type="entry name" value="AAA+_ATPase"/>
</dbReference>
<evidence type="ECO:0000256" key="1">
    <source>
        <dbReference type="ARBA" id="ARBA00022741"/>
    </source>
</evidence>
<dbReference type="SUPFAM" id="SSF52540">
    <property type="entry name" value="P-loop containing nucleoside triphosphate hydrolases"/>
    <property type="match status" value="1"/>
</dbReference>
<dbReference type="GO" id="GO:0005524">
    <property type="term" value="F:ATP binding"/>
    <property type="evidence" value="ECO:0007669"/>
    <property type="project" value="UniProtKB-KW"/>
</dbReference>
<dbReference type="Proteomes" id="UP001164803">
    <property type="component" value="Chromosome"/>
</dbReference>
<protein>
    <submittedName>
        <fullName evidence="4">ABC transporter ATP-binding protein</fullName>
    </submittedName>
</protein>
<sequence>MHIVQLKDVSWRRNGTHILDNIHWTINKGEHWSLIGLNGSGKTSLLNLINGYQWPTTGSIEVLGNQFGKTDLRALRKRIGWVSAAMGQRIERDKPHDSALEVVISGKYGSVGVWTFADGDEAEALEQLERLGCASLADKSLNVLSQGERQKVFIARALMANPDLLILDEPCTGLDLYARESLLSAIQEFTTQANGPTLIFVSHHAEEIVPGITHTMVLKNGSVVAQGEKHSVLTADVLSNAFQLPVHVDWQDDRAWLRVASEAAVK</sequence>
<dbReference type="PANTHER" id="PTHR43158">
    <property type="entry name" value="SKFA PEPTIDE EXPORT ATP-BINDING PROTEIN SKFE"/>
    <property type="match status" value="1"/>
</dbReference>
<name>A0ABY6Z056_9BACL</name>
<keyword evidence="5" id="KW-1185">Reference proteome</keyword>
<proteinExistence type="predicted"/>
<evidence type="ECO:0000259" key="3">
    <source>
        <dbReference type="PROSITE" id="PS50893"/>
    </source>
</evidence>
<reference evidence="4" key="1">
    <citation type="submission" date="2022-08" db="EMBL/GenBank/DDBJ databases">
        <title>Alicyclobacillus dauci DSM2870, complete genome.</title>
        <authorList>
            <person name="Wang Q."/>
            <person name="Cai R."/>
            <person name="Wang Z."/>
        </authorList>
    </citation>
    <scope>NUCLEOTIDE SEQUENCE</scope>
    <source>
        <strain evidence="4">DSM 28700</strain>
    </source>
</reference>
<dbReference type="Pfam" id="PF00005">
    <property type="entry name" value="ABC_tran"/>
    <property type="match status" value="1"/>
</dbReference>
<dbReference type="RefSeq" id="WP_268043405.1">
    <property type="nucleotide sequence ID" value="NZ_CP104064.1"/>
</dbReference>
<evidence type="ECO:0000313" key="5">
    <source>
        <dbReference type="Proteomes" id="UP001164803"/>
    </source>
</evidence>
<dbReference type="InterPro" id="IPR027417">
    <property type="entry name" value="P-loop_NTPase"/>
</dbReference>
<dbReference type="SMART" id="SM00382">
    <property type="entry name" value="AAA"/>
    <property type="match status" value="1"/>
</dbReference>
<dbReference type="Gene3D" id="3.40.50.300">
    <property type="entry name" value="P-loop containing nucleotide triphosphate hydrolases"/>
    <property type="match status" value="1"/>
</dbReference>
<accession>A0ABY6Z056</accession>
<dbReference type="EMBL" id="CP104064">
    <property type="protein sequence ID" value="WAH36099.1"/>
    <property type="molecule type" value="Genomic_DNA"/>
</dbReference>
<dbReference type="InterPro" id="IPR017871">
    <property type="entry name" value="ABC_transporter-like_CS"/>
</dbReference>
<keyword evidence="1" id="KW-0547">Nucleotide-binding</keyword>
<dbReference type="PROSITE" id="PS00211">
    <property type="entry name" value="ABC_TRANSPORTER_1"/>
    <property type="match status" value="1"/>
</dbReference>
<evidence type="ECO:0000313" key="4">
    <source>
        <dbReference type="EMBL" id="WAH36099.1"/>
    </source>
</evidence>
<dbReference type="PANTHER" id="PTHR43158:SF2">
    <property type="entry name" value="SKFA PEPTIDE EXPORT ATP-BINDING PROTEIN SKFE"/>
    <property type="match status" value="1"/>
</dbReference>